<dbReference type="GO" id="GO:0045820">
    <property type="term" value="P:negative regulation of glycolytic process"/>
    <property type="evidence" value="ECO:0007669"/>
    <property type="project" value="TreeGrafter"/>
</dbReference>
<dbReference type="GO" id="GO:0004331">
    <property type="term" value="F:fructose-2,6-bisphosphate 2-phosphatase activity"/>
    <property type="evidence" value="ECO:0007669"/>
    <property type="project" value="TreeGrafter"/>
</dbReference>
<dbReference type="InterPro" id="IPR013078">
    <property type="entry name" value="His_Pase_superF_clade-1"/>
</dbReference>
<keyword evidence="1" id="KW-0378">Hydrolase</keyword>
<gene>
    <name evidence="2" type="ORF">PYH69_07045</name>
</gene>
<sequence>MIYILRHCKAIGQDKHANLTEDGQLCAEQLVQVLANLNIDQIYISNMKRTYETIKPYISKYQVNVITDSRLNERQLSDISLDNWLNELKYTFKDFDYRIHNGESSSEAQKRILSVYESINQSYNSLIVTHGNIMTLLLNHFNHEIGFEEWKALKNPDLYSIDKYNNVKHISMSLNE</sequence>
<dbReference type="InterPro" id="IPR051695">
    <property type="entry name" value="Phosphoglycerate_Mutase"/>
</dbReference>
<dbReference type="EMBL" id="CP118848">
    <property type="protein sequence ID" value="WHI61377.1"/>
    <property type="molecule type" value="Genomic_DNA"/>
</dbReference>
<name>A0AAX3W7M0_MAMLE</name>
<dbReference type="Gene3D" id="3.40.50.1240">
    <property type="entry name" value="Phosphoglycerate mutase-like"/>
    <property type="match status" value="1"/>
</dbReference>
<dbReference type="RefSeq" id="WP_017000593.1">
    <property type="nucleotide sequence ID" value="NZ_CP116807.1"/>
</dbReference>
<organism evidence="2 3">
    <name type="scientific">Mammaliicoccus lentus</name>
    <name type="common">Staphylococcus lentus</name>
    <dbReference type="NCBI Taxonomy" id="42858"/>
    <lineage>
        <taxon>Bacteria</taxon>
        <taxon>Bacillati</taxon>
        <taxon>Bacillota</taxon>
        <taxon>Bacilli</taxon>
        <taxon>Bacillales</taxon>
        <taxon>Staphylococcaceae</taxon>
        <taxon>Mammaliicoccus</taxon>
    </lineage>
</organism>
<dbReference type="GO" id="GO:0005829">
    <property type="term" value="C:cytosol"/>
    <property type="evidence" value="ECO:0007669"/>
    <property type="project" value="TreeGrafter"/>
</dbReference>
<evidence type="ECO:0000313" key="3">
    <source>
        <dbReference type="Proteomes" id="UP001223261"/>
    </source>
</evidence>
<dbReference type="PANTHER" id="PTHR46517:SF1">
    <property type="entry name" value="FRUCTOSE-2,6-BISPHOSPHATASE TIGAR"/>
    <property type="match status" value="1"/>
</dbReference>
<reference evidence="2" key="1">
    <citation type="journal article" date="2023" name="Antibiotics">
        <title>Prevalence and Molecular Characterization of Methicillin-Resistant Staphylococci (MRS) and Mammaliicocci (MRM) in Dromedary Camels from Algeria: First Detection of SCCmec-mecC Hybrid in Methicillin-Resistant Mammaliicoccus lentus.</title>
        <authorList>
            <person name="Belhout C."/>
            <person name="Boyen F."/>
            <person name="Vereecke N."/>
            <person name="Theuns S."/>
            <person name="Taibi N."/>
            <person name="Stegger M."/>
            <person name="de la Fe-Rodriguez P.Y."/>
            <person name="Bouayad L."/>
            <person name="Elgroud R."/>
            <person name="Butaye P."/>
        </authorList>
    </citation>
    <scope>NUCLEOTIDE SEQUENCE</scope>
    <source>
        <strain evidence="2">7048</strain>
    </source>
</reference>
<dbReference type="GO" id="GO:0043456">
    <property type="term" value="P:regulation of pentose-phosphate shunt"/>
    <property type="evidence" value="ECO:0007669"/>
    <property type="project" value="TreeGrafter"/>
</dbReference>
<dbReference type="AlphaFoldDB" id="A0AAX3W7M0"/>
<accession>A0AAX3W7M0</accession>
<dbReference type="SUPFAM" id="SSF53254">
    <property type="entry name" value="Phosphoglycerate mutase-like"/>
    <property type="match status" value="1"/>
</dbReference>
<dbReference type="InterPro" id="IPR029033">
    <property type="entry name" value="His_PPase_superfam"/>
</dbReference>
<dbReference type="Proteomes" id="UP001223261">
    <property type="component" value="Chromosome"/>
</dbReference>
<dbReference type="Pfam" id="PF00300">
    <property type="entry name" value="His_Phos_1"/>
    <property type="match status" value="1"/>
</dbReference>
<dbReference type="CDD" id="cd07067">
    <property type="entry name" value="HP_PGM_like"/>
    <property type="match status" value="1"/>
</dbReference>
<dbReference type="PANTHER" id="PTHR46517">
    <property type="entry name" value="FRUCTOSE-2,6-BISPHOSPHATASE TIGAR"/>
    <property type="match status" value="1"/>
</dbReference>
<proteinExistence type="predicted"/>
<protein>
    <submittedName>
        <fullName evidence="2">Histidine phosphatase family protein</fullName>
    </submittedName>
</protein>
<evidence type="ECO:0000256" key="1">
    <source>
        <dbReference type="ARBA" id="ARBA00022801"/>
    </source>
</evidence>
<evidence type="ECO:0000313" key="2">
    <source>
        <dbReference type="EMBL" id="WHI61377.1"/>
    </source>
</evidence>